<name>A0A553GXB9_9PSED</name>
<dbReference type="OrthoDB" id="7063354at2"/>
<evidence type="ECO:0000313" key="2">
    <source>
        <dbReference type="Proteomes" id="UP000315235"/>
    </source>
</evidence>
<keyword evidence="2" id="KW-1185">Reference proteome</keyword>
<accession>A0A553GXB9</accession>
<dbReference type="EMBL" id="VJOY01000009">
    <property type="protein sequence ID" value="TRX74141.1"/>
    <property type="molecule type" value="Genomic_DNA"/>
</dbReference>
<protein>
    <recommendedName>
        <fullName evidence="3">HEPN domain-containing protein</fullName>
    </recommendedName>
</protein>
<organism evidence="1 2">
    <name type="scientific">Pseudomonas mangiferae</name>
    <dbReference type="NCBI Taxonomy" id="2593654"/>
    <lineage>
        <taxon>Bacteria</taxon>
        <taxon>Pseudomonadati</taxon>
        <taxon>Pseudomonadota</taxon>
        <taxon>Gammaproteobacteria</taxon>
        <taxon>Pseudomonadales</taxon>
        <taxon>Pseudomonadaceae</taxon>
        <taxon>Pseudomonas</taxon>
    </lineage>
</organism>
<dbReference type="Proteomes" id="UP000315235">
    <property type="component" value="Unassembled WGS sequence"/>
</dbReference>
<gene>
    <name evidence="1" type="ORF">FM069_13480</name>
</gene>
<proteinExistence type="predicted"/>
<dbReference type="Gene3D" id="1.20.120.330">
    <property type="entry name" value="Nucleotidyltransferases domain 2"/>
    <property type="match status" value="1"/>
</dbReference>
<sequence length="161" mass="17810">MIKNTFRTFTASALVLKQVAEAATKARIQDQTCSSVTIEINADYAAIAFMALPAWTAFAVEMGLKTLIVSTGVDQAPRGHDLAKLLSKLPPDIQKEIESKTLEFIGDAEDIDFSMLLENNKLVFEQWRYFHEGRSTQSNIGFLQSLMLAIHNSTVSKKANA</sequence>
<dbReference type="AlphaFoldDB" id="A0A553GXB9"/>
<dbReference type="RefSeq" id="WP_143488879.1">
    <property type="nucleotide sequence ID" value="NZ_VJOY01000009.1"/>
</dbReference>
<evidence type="ECO:0008006" key="3">
    <source>
        <dbReference type="Google" id="ProtNLM"/>
    </source>
</evidence>
<reference evidence="1 2" key="1">
    <citation type="submission" date="2019-07" db="EMBL/GenBank/DDBJ databases">
        <title>Pseudomonas mangiferae sp. nov., isolated from bark of mango tree in Thailand.</title>
        <authorList>
            <person name="Srisuk N."/>
            <person name="Anurat P."/>
        </authorList>
    </citation>
    <scope>NUCLEOTIDE SEQUENCE [LARGE SCALE GENOMIC DNA]</scope>
    <source>
        <strain evidence="1 2">DMKU_BBB3-04</strain>
    </source>
</reference>
<evidence type="ECO:0000313" key="1">
    <source>
        <dbReference type="EMBL" id="TRX74141.1"/>
    </source>
</evidence>
<comment type="caution">
    <text evidence="1">The sequence shown here is derived from an EMBL/GenBank/DDBJ whole genome shotgun (WGS) entry which is preliminary data.</text>
</comment>